<name>A0A9P4N5L0_9PLEO</name>
<dbReference type="OrthoDB" id="3787262at2759"/>
<sequence>MSRLQNRMTEGAKAAIKMILDNEENIDFEESSLACKDIDINISDPAAYRSVDDLVKQLRAPKESFRGPAGFRIPMIWVVKVVGEQHFDKDYATKWRSLKENSKLRTHGIRAGLPPTLYNWLCGHHIPDLYNASYEAVFVPDCELKKESKLWRLA</sequence>
<gene>
    <name evidence="1" type="ORF">CC78DRAFT_615077</name>
</gene>
<keyword evidence="2" id="KW-1185">Reference proteome</keyword>
<evidence type="ECO:0000313" key="2">
    <source>
        <dbReference type="Proteomes" id="UP000800093"/>
    </source>
</evidence>
<proteinExistence type="predicted"/>
<dbReference type="Proteomes" id="UP000800093">
    <property type="component" value="Unassembled WGS sequence"/>
</dbReference>
<accession>A0A9P4N5L0</accession>
<reference evidence="2" key="1">
    <citation type="journal article" date="2020" name="Stud. Mycol.">
        <title>101 Dothideomycetes genomes: A test case for predicting lifestyles and emergence of pathogens.</title>
        <authorList>
            <person name="Haridas S."/>
            <person name="Albert R."/>
            <person name="Binder M."/>
            <person name="Bloem J."/>
            <person name="LaButti K."/>
            <person name="Salamov A."/>
            <person name="Andreopoulos B."/>
            <person name="Baker S."/>
            <person name="Barry K."/>
            <person name="Bills G."/>
            <person name="Bluhm B."/>
            <person name="Cannon C."/>
            <person name="Castanera R."/>
            <person name="Culley D."/>
            <person name="Daum C."/>
            <person name="Ezra D."/>
            <person name="Gonzalez J."/>
            <person name="Henrissat B."/>
            <person name="Kuo A."/>
            <person name="Liang C."/>
            <person name="Lipzen A."/>
            <person name="Lutzoni F."/>
            <person name="Magnuson J."/>
            <person name="Mondo S."/>
            <person name="Nolan M."/>
            <person name="Ohm R."/>
            <person name="Pangilinan J."/>
            <person name="Park H.-J."/>
            <person name="Ramirez L."/>
            <person name="Alfaro M."/>
            <person name="Sun H."/>
            <person name="Tritt A."/>
            <person name="Yoshinaga Y."/>
            <person name="Zwiers L.-H."/>
            <person name="Turgeon B."/>
            <person name="Goodwin S."/>
            <person name="Spatafora J."/>
            <person name="Crous P."/>
            <person name="Grigoriev I."/>
        </authorList>
    </citation>
    <scope>NUCLEOTIDE SEQUENCE [LARGE SCALE GENOMIC DNA]</scope>
    <source>
        <strain evidence="2">CBS 304.66</strain>
    </source>
</reference>
<protein>
    <submittedName>
        <fullName evidence="1">Uncharacterized protein</fullName>
    </submittedName>
</protein>
<comment type="caution">
    <text evidence="1">The sequence shown here is derived from an EMBL/GenBank/DDBJ whole genome shotgun (WGS) entry which is preliminary data.</text>
</comment>
<organism evidence="1 2">
    <name type="scientific">Lojkania enalia</name>
    <dbReference type="NCBI Taxonomy" id="147567"/>
    <lineage>
        <taxon>Eukaryota</taxon>
        <taxon>Fungi</taxon>
        <taxon>Dikarya</taxon>
        <taxon>Ascomycota</taxon>
        <taxon>Pezizomycotina</taxon>
        <taxon>Dothideomycetes</taxon>
        <taxon>Pleosporomycetidae</taxon>
        <taxon>Pleosporales</taxon>
        <taxon>Pleosporales incertae sedis</taxon>
        <taxon>Lojkania</taxon>
    </lineage>
</organism>
<dbReference type="AlphaFoldDB" id="A0A9P4N5L0"/>
<dbReference type="EMBL" id="ML986599">
    <property type="protein sequence ID" value="KAF2266263.1"/>
    <property type="molecule type" value="Genomic_DNA"/>
</dbReference>
<evidence type="ECO:0000313" key="1">
    <source>
        <dbReference type="EMBL" id="KAF2266263.1"/>
    </source>
</evidence>